<organism evidence="2">
    <name type="scientific">marine metagenome</name>
    <dbReference type="NCBI Taxonomy" id="408172"/>
    <lineage>
        <taxon>unclassified sequences</taxon>
        <taxon>metagenomes</taxon>
        <taxon>ecological metagenomes</taxon>
    </lineage>
</organism>
<sequence>MSTLSPSSKTSPAFGRKNPKTALSAIDFPTPFAPRIAEIYWGREVAMKA</sequence>
<dbReference type="AlphaFoldDB" id="A0A382LI66"/>
<dbReference type="EMBL" id="UINC01086773">
    <property type="protein sequence ID" value="SVC35535.1"/>
    <property type="molecule type" value="Genomic_DNA"/>
</dbReference>
<gene>
    <name evidence="2" type="ORF">METZ01_LOCUS288389</name>
</gene>
<proteinExistence type="predicted"/>
<name>A0A382LI66_9ZZZZ</name>
<evidence type="ECO:0000256" key="1">
    <source>
        <dbReference type="SAM" id="MobiDB-lite"/>
    </source>
</evidence>
<feature type="region of interest" description="Disordered" evidence="1">
    <location>
        <begin position="1"/>
        <end position="20"/>
    </location>
</feature>
<accession>A0A382LI66</accession>
<evidence type="ECO:0000313" key="2">
    <source>
        <dbReference type="EMBL" id="SVC35535.1"/>
    </source>
</evidence>
<reference evidence="2" key="1">
    <citation type="submission" date="2018-05" db="EMBL/GenBank/DDBJ databases">
        <authorList>
            <person name="Lanie J.A."/>
            <person name="Ng W.-L."/>
            <person name="Kazmierczak K.M."/>
            <person name="Andrzejewski T.M."/>
            <person name="Davidsen T.M."/>
            <person name="Wayne K.J."/>
            <person name="Tettelin H."/>
            <person name="Glass J.I."/>
            <person name="Rusch D."/>
            <person name="Podicherti R."/>
            <person name="Tsui H.-C.T."/>
            <person name="Winkler M.E."/>
        </authorList>
    </citation>
    <scope>NUCLEOTIDE SEQUENCE</scope>
</reference>
<feature type="non-terminal residue" evidence="2">
    <location>
        <position position="49"/>
    </location>
</feature>
<protein>
    <submittedName>
        <fullName evidence="2">Uncharacterized protein</fullName>
    </submittedName>
</protein>
<feature type="compositionally biased region" description="Polar residues" evidence="1">
    <location>
        <begin position="1"/>
        <end position="11"/>
    </location>
</feature>